<evidence type="ECO:0000256" key="1">
    <source>
        <dbReference type="PROSITE-ProRule" id="PRU00339"/>
    </source>
</evidence>
<dbReference type="Gene3D" id="1.25.40.10">
    <property type="entry name" value="Tetratricopeptide repeat domain"/>
    <property type="match status" value="1"/>
</dbReference>
<feature type="region of interest" description="Disordered" evidence="2">
    <location>
        <begin position="157"/>
        <end position="217"/>
    </location>
</feature>
<dbReference type="PROSITE" id="PS50005">
    <property type="entry name" value="TPR"/>
    <property type="match status" value="2"/>
</dbReference>
<feature type="repeat" description="TPR" evidence="1">
    <location>
        <begin position="347"/>
        <end position="380"/>
    </location>
</feature>
<accession>A0A0B6ZNF8</accession>
<reference evidence="3" key="1">
    <citation type="submission" date="2014-12" db="EMBL/GenBank/DDBJ databases">
        <title>Insight into the proteome of Arion vulgaris.</title>
        <authorList>
            <person name="Aradska J."/>
            <person name="Bulat T."/>
            <person name="Smidak R."/>
            <person name="Sarate P."/>
            <person name="Gangsoo J."/>
            <person name="Sialana F."/>
            <person name="Bilban M."/>
            <person name="Lubec G."/>
        </authorList>
    </citation>
    <scope>NUCLEOTIDE SEQUENCE</scope>
    <source>
        <tissue evidence="3">Skin</tissue>
    </source>
</reference>
<keyword evidence="1" id="KW-0802">TPR repeat</keyword>
<dbReference type="SUPFAM" id="SSF48452">
    <property type="entry name" value="TPR-like"/>
    <property type="match status" value="1"/>
</dbReference>
<feature type="compositionally biased region" description="Acidic residues" evidence="2">
    <location>
        <begin position="174"/>
        <end position="184"/>
    </location>
</feature>
<feature type="compositionally biased region" description="Acidic residues" evidence="2">
    <location>
        <begin position="230"/>
        <end position="243"/>
    </location>
</feature>
<dbReference type="InterPro" id="IPR052769">
    <property type="entry name" value="TPR_domain_protein"/>
</dbReference>
<feature type="repeat" description="TPR" evidence="1">
    <location>
        <begin position="274"/>
        <end position="307"/>
    </location>
</feature>
<dbReference type="InterPro" id="IPR011990">
    <property type="entry name" value="TPR-like_helical_dom_sf"/>
</dbReference>
<evidence type="ECO:0000256" key="2">
    <source>
        <dbReference type="SAM" id="MobiDB-lite"/>
    </source>
</evidence>
<protein>
    <submittedName>
        <fullName evidence="3">Uncharacterized protein</fullName>
    </submittedName>
</protein>
<feature type="compositionally biased region" description="Basic and acidic residues" evidence="2">
    <location>
        <begin position="185"/>
        <end position="194"/>
    </location>
</feature>
<evidence type="ECO:0000313" key="3">
    <source>
        <dbReference type="EMBL" id="CEK69386.1"/>
    </source>
</evidence>
<dbReference type="AlphaFoldDB" id="A0A0B6ZNF8"/>
<dbReference type="Pfam" id="PF13181">
    <property type="entry name" value="TPR_8"/>
    <property type="match status" value="2"/>
</dbReference>
<dbReference type="SMART" id="SM00028">
    <property type="entry name" value="TPR"/>
    <property type="match status" value="3"/>
</dbReference>
<sequence length="451" mass="50820">TRLTTLRGLLSYTGKQTEAVLLILLINIGHFNVRAHQRSDLPVAVTSSCITMETCDKEDKGGPSDEQSKNLFTSASAHLTEDYVHNPEEFIDIHGDHRKGRATLPEKTDLDNSEPVIVADTVKTDLNVPVTNENSEAVNSLSASNVIQNLKVPVQVSEGSDINDDRKLKNKDDSSDEEYQSADDGDGHSNREREEDSEDEFIPVGGENDYAEDEDHGKAFCKNDNASVFEENELGDREPEEQERESNIIDDMEVRRNLEEQLTEEERQERKVRSQKLKDDGNAIFRNGDYDEAIIAYSEALEICPLNLHKERSIMFANRAACKMKKELYEGAIQDSTSALELHPHYLKAILRRAELYERTEKLDEALTDYQKVVELDPSQGMARAACVKLAEQIKDRNEKMKGEMIGKLKDLGNLVLRPFGLSVNNFNLQQDPKTGSYSVQFQQSPPRNGS</sequence>
<dbReference type="PANTHER" id="PTHR46014:SF1">
    <property type="entry name" value="TETRATRICOPEPTIDE REPEAT PROTEIN 1"/>
    <property type="match status" value="1"/>
</dbReference>
<feature type="compositionally biased region" description="Basic and acidic residues" evidence="2">
    <location>
        <begin position="163"/>
        <end position="173"/>
    </location>
</feature>
<gene>
    <name evidence="3" type="primary">ORF70062</name>
</gene>
<dbReference type="InterPro" id="IPR019734">
    <property type="entry name" value="TPR_rpt"/>
</dbReference>
<organism evidence="3">
    <name type="scientific">Arion vulgaris</name>
    <dbReference type="NCBI Taxonomy" id="1028688"/>
    <lineage>
        <taxon>Eukaryota</taxon>
        <taxon>Metazoa</taxon>
        <taxon>Spiralia</taxon>
        <taxon>Lophotrochozoa</taxon>
        <taxon>Mollusca</taxon>
        <taxon>Gastropoda</taxon>
        <taxon>Heterobranchia</taxon>
        <taxon>Euthyneura</taxon>
        <taxon>Panpulmonata</taxon>
        <taxon>Eupulmonata</taxon>
        <taxon>Stylommatophora</taxon>
        <taxon>Helicina</taxon>
        <taxon>Arionoidea</taxon>
        <taxon>Arionidae</taxon>
        <taxon>Arion</taxon>
    </lineage>
</organism>
<proteinExistence type="predicted"/>
<feature type="region of interest" description="Disordered" evidence="2">
    <location>
        <begin position="230"/>
        <end position="249"/>
    </location>
</feature>
<feature type="non-terminal residue" evidence="3">
    <location>
        <position position="1"/>
    </location>
</feature>
<dbReference type="EMBL" id="HACG01022521">
    <property type="protein sequence ID" value="CEK69386.1"/>
    <property type="molecule type" value="Transcribed_RNA"/>
</dbReference>
<dbReference type="PANTHER" id="PTHR46014">
    <property type="entry name" value="TETRATRICOPEPTIDE REPEAT PROTEIN 1"/>
    <property type="match status" value="1"/>
</dbReference>
<name>A0A0B6ZNF8_9EUPU</name>